<comment type="caution">
    <text evidence="2">The sequence shown here is derived from an EMBL/GenBank/DDBJ whole genome shotgun (WGS) entry which is preliminary data.</text>
</comment>
<gene>
    <name evidence="2" type="ORF">ILEXP_LOCUS43660</name>
</gene>
<organism evidence="2 3">
    <name type="scientific">Ilex paraguariensis</name>
    <name type="common">yerba mate</name>
    <dbReference type="NCBI Taxonomy" id="185542"/>
    <lineage>
        <taxon>Eukaryota</taxon>
        <taxon>Viridiplantae</taxon>
        <taxon>Streptophyta</taxon>
        <taxon>Embryophyta</taxon>
        <taxon>Tracheophyta</taxon>
        <taxon>Spermatophyta</taxon>
        <taxon>Magnoliopsida</taxon>
        <taxon>eudicotyledons</taxon>
        <taxon>Gunneridae</taxon>
        <taxon>Pentapetalae</taxon>
        <taxon>asterids</taxon>
        <taxon>campanulids</taxon>
        <taxon>Aquifoliales</taxon>
        <taxon>Aquifoliaceae</taxon>
        <taxon>Ilex</taxon>
    </lineage>
</organism>
<proteinExistence type="predicted"/>
<name>A0ABC8TWQ2_9AQUA</name>
<feature type="transmembrane region" description="Helical" evidence="1">
    <location>
        <begin position="309"/>
        <end position="327"/>
    </location>
</feature>
<dbReference type="PANTHER" id="PTHR33321">
    <property type="match status" value="1"/>
</dbReference>
<feature type="transmembrane region" description="Helical" evidence="1">
    <location>
        <begin position="333"/>
        <end position="350"/>
    </location>
</feature>
<dbReference type="Pfam" id="PF04450">
    <property type="entry name" value="BSP"/>
    <property type="match status" value="1"/>
</dbReference>
<feature type="transmembrane region" description="Helical" evidence="1">
    <location>
        <begin position="42"/>
        <end position="59"/>
    </location>
</feature>
<dbReference type="AlphaFoldDB" id="A0ABC8TWQ2"/>
<evidence type="ECO:0000313" key="2">
    <source>
        <dbReference type="EMBL" id="CAK9173926.1"/>
    </source>
</evidence>
<dbReference type="Proteomes" id="UP001642360">
    <property type="component" value="Unassembled WGS sequence"/>
</dbReference>
<evidence type="ECO:0000256" key="1">
    <source>
        <dbReference type="SAM" id="Phobius"/>
    </source>
</evidence>
<dbReference type="InterPro" id="IPR007541">
    <property type="entry name" value="Uncharacterised_BSP"/>
</dbReference>
<keyword evidence="1" id="KW-0472">Membrane</keyword>
<reference evidence="2 3" key="1">
    <citation type="submission" date="2024-02" db="EMBL/GenBank/DDBJ databases">
        <authorList>
            <person name="Vignale AGUSTIN F."/>
            <person name="Sosa J E."/>
            <person name="Modenutti C."/>
        </authorList>
    </citation>
    <scope>NUCLEOTIDE SEQUENCE [LARGE SCALE GENOMIC DNA]</scope>
</reference>
<keyword evidence="3" id="KW-1185">Reference proteome</keyword>
<evidence type="ECO:0000313" key="3">
    <source>
        <dbReference type="Proteomes" id="UP001642360"/>
    </source>
</evidence>
<dbReference type="EMBL" id="CAUOFW020006247">
    <property type="protein sequence ID" value="CAK9173926.1"/>
    <property type="molecule type" value="Genomic_DNA"/>
</dbReference>
<dbReference type="PANTHER" id="PTHR33321:SF3">
    <property type="entry name" value="OS05G0582000 PROTEIN"/>
    <property type="match status" value="1"/>
</dbReference>
<keyword evidence="1" id="KW-0812">Transmembrane</keyword>
<keyword evidence="1" id="KW-1133">Transmembrane helix</keyword>
<sequence>MEEQHLLQPLLSTTTTATTDHAASATSFISDNGKAFLSDLGIIFRLVLIILIGMVSIWANHEASKGFAITIINETADTSPGRCFSLFYETNDKATRILLNASKFVENILYLDDSLPKKQVDHVIFRLASRNLTHMVTVDYGQDNEFVLHVNPSIMQETNFSHAMLLAVQRGMARIWLWDGQGNAPLYLINGMVEYITELAGFGTALNSGVGDSLESDYTCWNSKDSKAVAQFLNNCERHRPGFIGRLNQAMRQGWHDRTVDDVLAKGHPLKNWHVSHPLLGIDLLLDKLSRRVFFTGCYQYSHPSSNSIIILKISLVAIAVVVVAVAANSHPLFVNLVLTFSTSLALSYLNP</sequence>
<protein>
    <submittedName>
        <fullName evidence="2">Uncharacterized protein</fullName>
    </submittedName>
</protein>
<accession>A0ABC8TWQ2</accession>